<feature type="region of interest" description="Disordered" evidence="1">
    <location>
        <begin position="539"/>
        <end position="664"/>
    </location>
</feature>
<feature type="compositionally biased region" description="Acidic residues" evidence="1">
    <location>
        <begin position="199"/>
        <end position="208"/>
    </location>
</feature>
<dbReference type="InterPro" id="IPR053032">
    <property type="entry name" value="BAH_domain-containing"/>
</dbReference>
<feature type="compositionally biased region" description="Polar residues" evidence="1">
    <location>
        <begin position="1155"/>
        <end position="1182"/>
    </location>
</feature>
<dbReference type="GO" id="GO:0005677">
    <property type="term" value="C:chromatin silencing complex"/>
    <property type="evidence" value="ECO:0007669"/>
    <property type="project" value="TreeGrafter"/>
</dbReference>
<dbReference type="Pfam" id="PF01426">
    <property type="entry name" value="BAH"/>
    <property type="match status" value="1"/>
</dbReference>
<feature type="compositionally biased region" description="Pro residues" evidence="1">
    <location>
        <begin position="947"/>
        <end position="957"/>
    </location>
</feature>
<feature type="region of interest" description="Disordered" evidence="1">
    <location>
        <begin position="763"/>
        <end position="786"/>
    </location>
</feature>
<reference evidence="3" key="1">
    <citation type="submission" date="2014-05" db="EMBL/GenBank/DDBJ databases">
        <authorList>
            <person name="Chronopoulou M."/>
        </authorList>
    </citation>
    <scope>NUCLEOTIDE SEQUENCE</scope>
    <source>
        <tissue evidence="3">Whole organism</tissue>
    </source>
</reference>
<feature type="region of interest" description="Disordered" evidence="1">
    <location>
        <begin position="1287"/>
        <end position="1341"/>
    </location>
</feature>
<dbReference type="SMART" id="SM00439">
    <property type="entry name" value="BAH"/>
    <property type="match status" value="1"/>
</dbReference>
<feature type="compositionally biased region" description="Polar residues" evidence="1">
    <location>
        <begin position="711"/>
        <end position="721"/>
    </location>
</feature>
<feature type="compositionally biased region" description="Basic and acidic residues" evidence="1">
    <location>
        <begin position="376"/>
        <end position="396"/>
    </location>
</feature>
<dbReference type="OrthoDB" id="1922186at2759"/>
<accession>A0A0K2U118</accession>
<dbReference type="Gene3D" id="2.30.30.490">
    <property type="match status" value="1"/>
</dbReference>
<feature type="domain" description="BAH" evidence="2">
    <location>
        <begin position="1682"/>
        <end position="1833"/>
    </location>
</feature>
<dbReference type="GO" id="GO:0000976">
    <property type="term" value="F:transcription cis-regulatory region binding"/>
    <property type="evidence" value="ECO:0007669"/>
    <property type="project" value="TreeGrafter"/>
</dbReference>
<organism evidence="3">
    <name type="scientific">Lepeophtheirus salmonis</name>
    <name type="common">Salmon louse</name>
    <name type="synonym">Caligus salmonis</name>
    <dbReference type="NCBI Taxonomy" id="72036"/>
    <lineage>
        <taxon>Eukaryota</taxon>
        <taxon>Metazoa</taxon>
        <taxon>Ecdysozoa</taxon>
        <taxon>Arthropoda</taxon>
        <taxon>Crustacea</taxon>
        <taxon>Multicrustacea</taxon>
        <taxon>Hexanauplia</taxon>
        <taxon>Copepoda</taxon>
        <taxon>Siphonostomatoida</taxon>
        <taxon>Caligidae</taxon>
        <taxon>Lepeophtheirus</taxon>
    </lineage>
</organism>
<dbReference type="GO" id="GO:0045892">
    <property type="term" value="P:negative regulation of DNA-templated transcription"/>
    <property type="evidence" value="ECO:0007669"/>
    <property type="project" value="TreeGrafter"/>
</dbReference>
<dbReference type="GO" id="GO:0003682">
    <property type="term" value="F:chromatin binding"/>
    <property type="evidence" value="ECO:0007669"/>
    <property type="project" value="InterPro"/>
</dbReference>
<feature type="compositionally biased region" description="Basic and acidic residues" evidence="1">
    <location>
        <begin position="617"/>
        <end position="632"/>
    </location>
</feature>
<feature type="compositionally biased region" description="Low complexity" evidence="1">
    <location>
        <begin position="1393"/>
        <end position="1417"/>
    </location>
</feature>
<feature type="region of interest" description="Disordered" evidence="1">
    <location>
        <begin position="1"/>
        <end position="306"/>
    </location>
</feature>
<feature type="region of interest" description="Disordered" evidence="1">
    <location>
        <begin position="701"/>
        <end position="737"/>
    </location>
</feature>
<feature type="compositionally biased region" description="Acidic residues" evidence="1">
    <location>
        <begin position="159"/>
        <end position="170"/>
    </location>
</feature>
<feature type="compositionally biased region" description="Polar residues" evidence="1">
    <location>
        <begin position="576"/>
        <end position="586"/>
    </location>
</feature>
<dbReference type="EMBL" id="HACA01014598">
    <property type="protein sequence ID" value="CDW31959.1"/>
    <property type="molecule type" value="Transcribed_RNA"/>
</dbReference>
<feature type="region of interest" description="Disordered" evidence="1">
    <location>
        <begin position="428"/>
        <end position="516"/>
    </location>
</feature>
<feature type="region of interest" description="Disordered" evidence="1">
    <location>
        <begin position="346"/>
        <end position="396"/>
    </location>
</feature>
<dbReference type="PANTHER" id="PTHR46576:SF1">
    <property type="entry name" value="BROMO ADJACENT HOMOLOGY DOMAIN-CONTAINING 1 PROTEIN"/>
    <property type="match status" value="1"/>
</dbReference>
<feature type="compositionally biased region" description="Low complexity" evidence="1">
    <location>
        <begin position="635"/>
        <end position="649"/>
    </location>
</feature>
<feature type="region of interest" description="Disordered" evidence="1">
    <location>
        <begin position="1356"/>
        <end position="1421"/>
    </location>
</feature>
<feature type="compositionally biased region" description="Basic residues" evidence="1">
    <location>
        <begin position="185"/>
        <end position="196"/>
    </location>
</feature>
<evidence type="ECO:0000313" key="3">
    <source>
        <dbReference type="EMBL" id="CDW31959.1"/>
    </source>
</evidence>
<feature type="compositionally biased region" description="Basic residues" evidence="1">
    <location>
        <begin position="250"/>
        <end position="260"/>
    </location>
</feature>
<feature type="region of interest" description="Disordered" evidence="1">
    <location>
        <begin position="1524"/>
        <end position="1588"/>
    </location>
</feature>
<dbReference type="InterPro" id="IPR001025">
    <property type="entry name" value="BAH_dom"/>
</dbReference>
<feature type="compositionally biased region" description="Basic residues" evidence="1">
    <location>
        <begin position="92"/>
        <end position="109"/>
    </location>
</feature>
<feature type="region of interest" description="Disordered" evidence="1">
    <location>
        <begin position="893"/>
        <end position="982"/>
    </location>
</feature>
<feature type="compositionally biased region" description="Low complexity" evidence="1">
    <location>
        <begin position="1545"/>
        <end position="1570"/>
    </location>
</feature>
<dbReference type="PANTHER" id="PTHR46576">
    <property type="entry name" value="BROMO ADJACENT HOMOLOGY DOMAIN-CONTAINING 1 PROTEIN"/>
    <property type="match status" value="1"/>
</dbReference>
<feature type="compositionally biased region" description="Basic residues" evidence="1">
    <location>
        <begin position="218"/>
        <end position="233"/>
    </location>
</feature>
<protein>
    <recommendedName>
        <fullName evidence="2">BAH domain-containing protein</fullName>
    </recommendedName>
</protein>
<feature type="compositionally biased region" description="Low complexity" evidence="1">
    <location>
        <begin position="471"/>
        <end position="482"/>
    </location>
</feature>
<proteinExistence type="predicted"/>
<feature type="compositionally biased region" description="Basic and acidic residues" evidence="1">
    <location>
        <begin position="1296"/>
        <end position="1324"/>
    </location>
</feature>
<feature type="compositionally biased region" description="Basic residues" evidence="1">
    <location>
        <begin position="129"/>
        <end position="152"/>
    </location>
</feature>
<dbReference type="InterPro" id="IPR043151">
    <property type="entry name" value="BAH_sf"/>
</dbReference>
<feature type="compositionally biased region" description="Low complexity" evidence="1">
    <location>
        <begin position="1138"/>
        <end position="1150"/>
    </location>
</feature>
<feature type="region of interest" description="Disordered" evidence="1">
    <location>
        <begin position="1135"/>
        <end position="1230"/>
    </location>
</feature>
<evidence type="ECO:0000256" key="1">
    <source>
        <dbReference type="SAM" id="MobiDB-lite"/>
    </source>
</evidence>
<dbReference type="PROSITE" id="PS51038">
    <property type="entry name" value="BAH"/>
    <property type="match status" value="1"/>
</dbReference>
<feature type="compositionally biased region" description="Basic residues" evidence="1">
    <location>
        <begin position="428"/>
        <end position="439"/>
    </location>
</feature>
<feature type="compositionally biased region" description="Basic residues" evidence="1">
    <location>
        <begin position="498"/>
        <end position="509"/>
    </location>
</feature>
<feature type="compositionally biased region" description="Low complexity" evidence="1">
    <location>
        <begin position="767"/>
        <end position="782"/>
    </location>
</feature>
<feature type="compositionally biased region" description="Basic and acidic residues" evidence="1">
    <location>
        <begin position="547"/>
        <end position="562"/>
    </location>
</feature>
<feature type="compositionally biased region" description="Low complexity" evidence="1">
    <location>
        <begin position="346"/>
        <end position="368"/>
    </location>
</feature>
<feature type="compositionally biased region" description="Acidic residues" evidence="1">
    <location>
        <begin position="603"/>
        <end position="612"/>
    </location>
</feature>
<feature type="compositionally biased region" description="Basic residues" evidence="1">
    <location>
        <begin position="280"/>
        <end position="300"/>
    </location>
</feature>
<feature type="compositionally biased region" description="Low complexity" evidence="1">
    <location>
        <begin position="897"/>
        <end position="926"/>
    </location>
</feature>
<evidence type="ECO:0000259" key="2">
    <source>
        <dbReference type="PROSITE" id="PS51038"/>
    </source>
</evidence>
<name>A0A0K2U118_LEPSM</name>
<sequence length="1834" mass="201679">MVLRKKGLRAMSNRSKKPGVPASERVSRSAVRYTRSGKKSPLAVPISVGKKGRRMTTTKQRETSPEEDPSPIAIRKKNRRLLISSEEEILRPRSRGNKQRKVQRQKGKQKVKESSSEEEEEEEEAPRPTKARGRPGRRKKSTLRGRRKKPVVTHKNEESSSEDNEQEEDSSSPPPKNKGVPQKGHPSRGRPKKKKISITEEDDPSSEEEDKRLPKGPPKNKKRSFSKKKRVKSKSTSSEDDDSSTDGPSPKKRVASRRKSVVATVSSEEDEEEQEQRQTSKQKKGSKPKGRTPSKKRISKVKLAQMKLKQMQNLGVWGAPPRRAASLNAAAMVHCLYDWDTNRNTTSGGSSNNTPTTSPNSSASISKKVTSKTKGKSSEKSSESDKSAISSPDKKIVVKKVLKKTVNKVVVSHNKKVIVTKFKKNTKNKRVPLKGRAKKVVSPPSPSSDSSQDDEDDVQEEKVIKKKTPPTKKIVSPPSSDSSQDEEDDVPEKEVVKKKNPPTSKKKKSLKDEFKMDMKDMIVKKRIASLNASAIMTASYGNYDAIKPSKSEKDDSPKKTSDKNSSNKFPLDLSKKSAQFSQKTSVDSSQSPEKKKKKKQLDLSEEDDEDELPLSSNKKEAPKKQSFEDKKTKSGKLLSLTSSSPSKKIASFKKEASLLPPKKNKSKIADTIIVEIEDEDIKNQLIASAMKKAGKHNQLIEYGGGNKLNKKNSSPLSNEPRSSALPPKKRALPDSCSSNTTTIIAKIKKKKQNEKIVYEDEDEEIETITTEGAARSAAEEAANQPPLALNTEMNKVDLMIDGRVLHQGMYQVVHRFETISTTTAVMNRDQQNNAESQDGSRKFAPLGAISSLQAASSNSSGERISSGPFIGSASTAHSLAGFYQPAGPLIRAASPHSQTTVSTAPPTATVQPTVLSTNNSINNTSSGPGKRAHSPEKERSPRSSPLKPTPTAIPHPHYPYGHFTPYPPPPPQYFDPNQPQQHHTLLHPQLSTYANPYHPYAAAAAHPPPPPHPSSYRHHTPYPITAGYYPFQHGGYYLAPNPTLAFPPAPPPQVVPPNSIGGGVPATVLEHSRPSVITTSASVRPPPLPATATHQLTLQGTSSSFNYATLGQHPYSGGRIIAPIYALAPHNLMDPNHHYPQQQPNPLYPYAFPNLPSQVNAPSTQGSSSTISEASKNESAGSQRVGKGPDSQNILPALVNKKREIKSSTSSGNHDEVKSRISNNSVNTKTSNLNNISTTIESPKNVTSGNFFNKNLNSRINVGGAGVVSSSSSISSISSICNPCIPTSSTIKLPSPHKEIRKPSKKKQDEEVEEQKAERDRELAKSSSNNSNNTGSRKKISLPKGLVITEIECPPVLHIPEPQPSPRVKDDKRGHPGLPNGLLRMATTSVQQNNNHRSSSSNNNNNNSSSSSLSSASITRVTPKDLKSKIALCRIGLMNNTPPDLSDQKRGSYGTDKDLLIHNKNNRVYLKPPRRLTQNEEGTSTTLPLKKLKKKKDYANSNKISMSMAQCAVTAVLKSQGAPPKLFQSHPKTLPKSPNIFNKGRPSSSNTNCSNSPSSSRSSSRNSSLSPRERIPGSFSKFSPKMSKGLNMNGNGGVATGSGGVVGGLCFLNSPQTKKKVMQLPSSFISCGSIPKKHKGPPKLSNGWSWVGEGFEQKVHLNNEDPPTLRICYSSMKHTEGDFVKVRDCILLASGNRKKDLPFIAKVTALWEHPDNGEMMLSLLWYYRPEHLDNGRNNFELSDEIYASKHRDFTSVACVEDKCYVMTYNEYCRYRKFLRMIEEHVTPPVSAIPELESGYYRQNFLPKCRVAPDRVFLCRRVYESRQRRLLKNPV</sequence>
<feature type="compositionally biased region" description="Polar residues" evidence="1">
    <location>
        <begin position="1220"/>
        <end position="1230"/>
    </location>
</feature>
<dbReference type="GO" id="GO:0031507">
    <property type="term" value="P:heterochromatin formation"/>
    <property type="evidence" value="ECO:0007669"/>
    <property type="project" value="TreeGrafter"/>
</dbReference>